<reference evidence="3" key="1">
    <citation type="submission" date="2023-03" db="EMBL/GenBank/DDBJ databases">
        <title>Massive genome expansion in bonnet fungi (Mycena s.s.) driven by repeated elements and novel gene families across ecological guilds.</title>
        <authorList>
            <consortium name="Lawrence Berkeley National Laboratory"/>
            <person name="Harder C.B."/>
            <person name="Miyauchi S."/>
            <person name="Viragh M."/>
            <person name="Kuo A."/>
            <person name="Thoen E."/>
            <person name="Andreopoulos B."/>
            <person name="Lu D."/>
            <person name="Skrede I."/>
            <person name="Drula E."/>
            <person name="Henrissat B."/>
            <person name="Morin E."/>
            <person name="Kohler A."/>
            <person name="Barry K."/>
            <person name="LaButti K."/>
            <person name="Morin E."/>
            <person name="Salamov A."/>
            <person name="Lipzen A."/>
            <person name="Mereny Z."/>
            <person name="Hegedus B."/>
            <person name="Baldrian P."/>
            <person name="Stursova M."/>
            <person name="Weitz H."/>
            <person name="Taylor A."/>
            <person name="Grigoriev I.V."/>
            <person name="Nagy L.G."/>
            <person name="Martin F."/>
            <person name="Kauserud H."/>
        </authorList>
    </citation>
    <scope>NUCLEOTIDE SEQUENCE</scope>
    <source>
        <strain evidence="3">CBHHK173m</strain>
    </source>
</reference>
<proteinExistence type="predicted"/>
<dbReference type="EMBL" id="JARJCN010000108">
    <property type="protein sequence ID" value="KAJ7074888.1"/>
    <property type="molecule type" value="Genomic_DNA"/>
</dbReference>
<sequence length="250" mass="27760">APPSARSNRHYSIDLSLELERQLDLDSPLPTPAHPPPPPPVLKMPDIDPHVLAHIIGELRRQLADMSREREDLLAMLASANTKEAELQDAIQHITEKAMGLDEALSDARKKNRDDEEAISMLRTKVEESRRGLMRLQAESRRPMTIDMARANAPSAFITPPSAKRASFTPLTGSFNNSFPVRPNAHHRGSSVSESNIGLSLLDSNSVPNRRLSGFFGRSSPPREPPRHLTSSPDELEKLRKELRTTQAAL</sequence>
<evidence type="ECO:0000313" key="3">
    <source>
        <dbReference type="EMBL" id="KAJ7074888.1"/>
    </source>
</evidence>
<feature type="non-terminal residue" evidence="3">
    <location>
        <position position="250"/>
    </location>
</feature>
<evidence type="ECO:0000256" key="2">
    <source>
        <dbReference type="SAM" id="MobiDB-lite"/>
    </source>
</evidence>
<keyword evidence="1" id="KW-0175">Coiled coil</keyword>
<organism evidence="3 4">
    <name type="scientific">Mycena belliarum</name>
    <dbReference type="NCBI Taxonomy" id="1033014"/>
    <lineage>
        <taxon>Eukaryota</taxon>
        <taxon>Fungi</taxon>
        <taxon>Dikarya</taxon>
        <taxon>Basidiomycota</taxon>
        <taxon>Agaricomycotina</taxon>
        <taxon>Agaricomycetes</taxon>
        <taxon>Agaricomycetidae</taxon>
        <taxon>Agaricales</taxon>
        <taxon>Marasmiineae</taxon>
        <taxon>Mycenaceae</taxon>
        <taxon>Mycena</taxon>
    </lineage>
</organism>
<feature type="region of interest" description="Disordered" evidence="2">
    <location>
        <begin position="22"/>
        <end position="43"/>
    </location>
</feature>
<feature type="coiled-coil region" evidence="1">
    <location>
        <begin position="56"/>
        <end position="139"/>
    </location>
</feature>
<comment type="caution">
    <text evidence="3">The sequence shown here is derived from an EMBL/GenBank/DDBJ whole genome shotgun (WGS) entry which is preliminary data.</text>
</comment>
<gene>
    <name evidence="3" type="ORF">B0H15DRAFT_744885</name>
</gene>
<feature type="region of interest" description="Disordered" evidence="2">
    <location>
        <begin position="212"/>
        <end position="250"/>
    </location>
</feature>
<accession>A0AAD6XLZ2</accession>
<feature type="compositionally biased region" description="Pro residues" evidence="2">
    <location>
        <begin position="29"/>
        <end position="42"/>
    </location>
</feature>
<feature type="non-terminal residue" evidence="3">
    <location>
        <position position="1"/>
    </location>
</feature>
<feature type="compositionally biased region" description="Basic and acidic residues" evidence="2">
    <location>
        <begin position="235"/>
        <end position="244"/>
    </location>
</feature>
<evidence type="ECO:0000256" key="1">
    <source>
        <dbReference type="SAM" id="Coils"/>
    </source>
</evidence>
<name>A0AAD6XLZ2_9AGAR</name>
<dbReference type="Proteomes" id="UP001222325">
    <property type="component" value="Unassembled WGS sequence"/>
</dbReference>
<dbReference type="AlphaFoldDB" id="A0AAD6XLZ2"/>
<keyword evidence="4" id="KW-1185">Reference proteome</keyword>
<evidence type="ECO:0000313" key="4">
    <source>
        <dbReference type="Proteomes" id="UP001222325"/>
    </source>
</evidence>
<protein>
    <submittedName>
        <fullName evidence="3">Uncharacterized protein</fullName>
    </submittedName>
</protein>